<dbReference type="EMBL" id="BAABME010003916">
    <property type="protein sequence ID" value="GAA0160553.1"/>
    <property type="molecule type" value="Genomic_DNA"/>
</dbReference>
<dbReference type="PANTHER" id="PTHR31860">
    <property type="entry name" value="HEAT-INDUCIBLE TRANSCRIPTION REPRESSOR (DUF639)-RELATED"/>
    <property type="match status" value="1"/>
</dbReference>
<sequence length="670" mass="75124">MEIKHLSSIANDVLHTCAQKLETSLDNMVREFEGEWKPEMSGYSRKLVEFCCSKALVDVCGSIEERISDGSFSRFTFNMMLAWETPSSDYQHSQYTECIAKESEDKEIIRKKTEEADEISLFYSDAIPLLVDGGASAGEDAFLWLGTLVPLACDVANGRFTYETLTATTGNRLHFPAYDKFLKEIDKCIKHLQKQATPTGVEFADDEFILHVEGTTGSQRVVRHIGGTSWPGRLTVTNYALYFEASGALYYEDALKLDLSKNIEQSVKPCVTGPWGAALFDKAILYESSELKDGVVLEFPEMTSSTRRDHWLFLVKEIMFLHQFLLKFKVESQVEAWEMHARTILGIIRLHAARELLRLSPPEPKNFVIFALYDELPKGDYVLQGLAESLKTVSSAHPCSASSILRSLNVSQVHVSCAQTAQVKETTNTMQTEDLSSLESLIGQTREEAKEINVAKTTAEGLKEEGISESIQVLTGLLKPLKRLSPWLQDIFTWKRPASTFIVLVCTLLIAYNEWIGKAIAIFLSWMSAQMLRAKKRELGTKINKLTIYTGSDQTTMESIVSAQQGLRSAHEFIQQTNIAILKVWSIISAKAPKHAEVVMIAMVISSVILAIIPFKFVIMAGVCYGFAMTSKLGKHLENEQGNRRLKEWWDSIPVVPVEVVDKNQLHSST</sequence>
<evidence type="ECO:0000256" key="1">
    <source>
        <dbReference type="SAM" id="Phobius"/>
    </source>
</evidence>
<reference evidence="2 3" key="1">
    <citation type="submission" date="2024-01" db="EMBL/GenBank/DDBJ databases">
        <title>The complete chloroplast genome sequence of Lithospermum erythrorhizon: insights into the phylogenetic relationship among Boraginaceae species and the maternal lineages of purple gromwells.</title>
        <authorList>
            <person name="Okada T."/>
            <person name="Watanabe K."/>
        </authorList>
    </citation>
    <scope>NUCLEOTIDE SEQUENCE [LARGE SCALE GENOMIC DNA]</scope>
</reference>
<dbReference type="PANTHER" id="PTHR31860:SF5">
    <property type="entry name" value="ARGH (DUF639)"/>
    <property type="match status" value="1"/>
</dbReference>
<evidence type="ECO:0000313" key="2">
    <source>
        <dbReference type="EMBL" id="GAA0160553.1"/>
    </source>
</evidence>
<gene>
    <name evidence="2" type="ORF">LIER_17085</name>
</gene>
<keyword evidence="1" id="KW-0812">Transmembrane</keyword>
<keyword evidence="1" id="KW-0472">Membrane</keyword>
<accession>A0AAV3QAF1</accession>
<proteinExistence type="predicted"/>
<keyword evidence="3" id="KW-1185">Reference proteome</keyword>
<feature type="transmembrane region" description="Helical" evidence="1">
    <location>
        <begin position="598"/>
        <end position="628"/>
    </location>
</feature>
<name>A0AAV3QAF1_LITER</name>
<organism evidence="2 3">
    <name type="scientific">Lithospermum erythrorhizon</name>
    <name type="common">Purple gromwell</name>
    <name type="synonym">Lithospermum officinale var. erythrorhizon</name>
    <dbReference type="NCBI Taxonomy" id="34254"/>
    <lineage>
        <taxon>Eukaryota</taxon>
        <taxon>Viridiplantae</taxon>
        <taxon>Streptophyta</taxon>
        <taxon>Embryophyta</taxon>
        <taxon>Tracheophyta</taxon>
        <taxon>Spermatophyta</taxon>
        <taxon>Magnoliopsida</taxon>
        <taxon>eudicotyledons</taxon>
        <taxon>Gunneridae</taxon>
        <taxon>Pentapetalae</taxon>
        <taxon>asterids</taxon>
        <taxon>lamiids</taxon>
        <taxon>Boraginales</taxon>
        <taxon>Boraginaceae</taxon>
        <taxon>Boraginoideae</taxon>
        <taxon>Lithospermeae</taxon>
        <taxon>Lithospermum</taxon>
    </lineage>
</organism>
<comment type="caution">
    <text evidence="2">The sequence shown here is derived from an EMBL/GenBank/DDBJ whole genome shotgun (WGS) entry which is preliminary data.</text>
</comment>
<evidence type="ECO:0000313" key="3">
    <source>
        <dbReference type="Proteomes" id="UP001454036"/>
    </source>
</evidence>
<keyword evidence="1" id="KW-1133">Transmembrane helix</keyword>
<dbReference type="InterPro" id="IPR006927">
    <property type="entry name" value="DUF639"/>
</dbReference>
<dbReference type="Pfam" id="PF04842">
    <property type="entry name" value="DUF639"/>
    <property type="match status" value="1"/>
</dbReference>
<dbReference type="Proteomes" id="UP001454036">
    <property type="component" value="Unassembled WGS sequence"/>
</dbReference>
<protein>
    <submittedName>
        <fullName evidence="2">Uncharacterized protein</fullName>
    </submittedName>
</protein>
<dbReference type="AlphaFoldDB" id="A0AAV3QAF1"/>